<organism evidence="7 8">
    <name type="scientific">Ophiocordyceps australis</name>
    <dbReference type="NCBI Taxonomy" id="1399860"/>
    <lineage>
        <taxon>Eukaryota</taxon>
        <taxon>Fungi</taxon>
        <taxon>Dikarya</taxon>
        <taxon>Ascomycota</taxon>
        <taxon>Pezizomycotina</taxon>
        <taxon>Sordariomycetes</taxon>
        <taxon>Hypocreomycetidae</taxon>
        <taxon>Hypocreales</taxon>
        <taxon>Ophiocordycipitaceae</taxon>
        <taxon>Ophiocordyceps</taxon>
    </lineage>
</organism>
<dbReference type="GO" id="GO:0098505">
    <property type="term" value="F:G-rich strand telomeric DNA binding"/>
    <property type="evidence" value="ECO:0007669"/>
    <property type="project" value="TreeGrafter"/>
</dbReference>
<evidence type="ECO:0000259" key="6">
    <source>
        <dbReference type="SMART" id="SM00976"/>
    </source>
</evidence>
<dbReference type="GO" id="GO:0032210">
    <property type="term" value="P:regulation of telomere maintenance via telomerase"/>
    <property type="evidence" value="ECO:0007669"/>
    <property type="project" value="TreeGrafter"/>
</dbReference>
<dbReference type="SUPFAM" id="SSF50249">
    <property type="entry name" value="Nucleic acid-binding proteins"/>
    <property type="match status" value="1"/>
</dbReference>
<evidence type="ECO:0000256" key="3">
    <source>
        <dbReference type="ARBA" id="ARBA00022895"/>
    </source>
</evidence>
<dbReference type="AlphaFoldDB" id="A0A2C5XJK8"/>
<dbReference type="Gene3D" id="2.40.50.140">
    <property type="entry name" value="Nucleic acid-binding proteins"/>
    <property type="match status" value="1"/>
</dbReference>
<evidence type="ECO:0000256" key="2">
    <source>
        <dbReference type="ARBA" id="ARBA00022454"/>
    </source>
</evidence>
<dbReference type="Pfam" id="PF02765">
    <property type="entry name" value="POT1"/>
    <property type="match status" value="1"/>
</dbReference>
<comment type="caution">
    <text evidence="7">The sequence shown here is derived from an EMBL/GenBank/DDBJ whole genome shotgun (WGS) entry which is preliminary data.</text>
</comment>
<feature type="region of interest" description="Disordered" evidence="5">
    <location>
        <begin position="27"/>
        <end position="52"/>
    </location>
</feature>
<keyword evidence="8" id="KW-1185">Reference proteome</keyword>
<evidence type="ECO:0000256" key="1">
    <source>
        <dbReference type="ARBA" id="ARBA00004574"/>
    </source>
</evidence>
<keyword evidence="4" id="KW-0238">DNA-binding</keyword>
<dbReference type="GO" id="GO:0000783">
    <property type="term" value="C:nuclear telomere cap complex"/>
    <property type="evidence" value="ECO:0007669"/>
    <property type="project" value="TreeGrafter"/>
</dbReference>
<dbReference type="Proteomes" id="UP000226192">
    <property type="component" value="Unassembled WGS sequence"/>
</dbReference>
<evidence type="ECO:0000313" key="8">
    <source>
        <dbReference type="Proteomes" id="UP000226192"/>
    </source>
</evidence>
<dbReference type="SMART" id="SM00976">
    <property type="entry name" value="Telo_bind"/>
    <property type="match status" value="1"/>
</dbReference>
<dbReference type="EMBL" id="NJET01000023">
    <property type="protein sequence ID" value="PHH64978.1"/>
    <property type="molecule type" value="Genomic_DNA"/>
</dbReference>
<keyword evidence="2" id="KW-0158">Chromosome</keyword>
<sequence length="290" mass="31684">MMLATAKKGGPKDPSILLAKLAMENEAASPGQAEAVKESISPQGTLTASRRRWSNDPSILLAKTDGAESSFTENTPLTPRVTRSMVSQADAAMTSPSIGSMSDNEEVAMLQKELQAIHQTNLADYVLLRSLRSRHLLKKTVDVMGVCTHTPPQPHRPKHGPRDYMLELVLTDFSGSSPSVSVAHIFRPHMASLPVVHAGDVVLLRQMEVVSLKGRGCGVKDKDTSAWAVFEKDDKEMLAQIKGPPVEVTQAEVDYARLLRRRWTMQDDGARARVDKATHKAIEAGKDDSK</sequence>
<dbReference type="PANTHER" id="PTHR14513">
    <property type="entry name" value="PROTECTION OF TELOMERES 1"/>
    <property type="match status" value="1"/>
</dbReference>
<dbReference type="InterPro" id="IPR012340">
    <property type="entry name" value="NA-bd_OB-fold"/>
</dbReference>
<dbReference type="STRING" id="1399860.A0A2C5XJK8"/>
<dbReference type="PANTHER" id="PTHR14513:SF0">
    <property type="entry name" value="PROTECTION OF TELOMERES PROTEIN 1"/>
    <property type="match status" value="1"/>
</dbReference>
<dbReference type="InterPro" id="IPR028389">
    <property type="entry name" value="POT1"/>
</dbReference>
<proteinExistence type="predicted"/>
<dbReference type="CDD" id="cd04497">
    <property type="entry name" value="hPOT1_OB1_like"/>
    <property type="match status" value="1"/>
</dbReference>
<accession>A0A2C5XJK8</accession>
<gene>
    <name evidence="7" type="ORF">CDD81_3615</name>
</gene>
<dbReference type="GO" id="GO:0016233">
    <property type="term" value="P:telomere capping"/>
    <property type="evidence" value="ECO:0007669"/>
    <property type="project" value="TreeGrafter"/>
</dbReference>
<comment type="subcellular location">
    <subcellularLocation>
        <location evidence="1">Chromosome</location>
        <location evidence="1">Telomere</location>
    </subcellularLocation>
</comment>
<feature type="domain" description="Telomeric single stranded DNA binding POT1/Cdc13" evidence="6">
    <location>
        <begin position="125"/>
        <end position="264"/>
    </location>
</feature>
<dbReference type="InterPro" id="IPR011564">
    <property type="entry name" value="Telomer_end-bd_POT1/Cdc13"/>
</dbReference>
<name>A0A2C5XJK8_9HYPO</name>
<evidence type="ECO:0000256" key="4">
    <source>
        <dbReference type="ARBA" id="ARBA00023125"/>
    </source>
</evidence>
<reference evidence="7 8" key="1">
    <citation type="submission" date="2017-06" db="EMBL/GenBank/DDBJ databases">
        <title>Ant-infecting Ophiocordyceps genomes reveal a high diversity of potential behavioral manipulation genes and a possible major role for enterotoxins.</title>
        <authorList>
            <person name="De Bekker C."/>
            <person name="Evans H.C."/>
            <person name="Brachmann A."/>
            <person name="Hughes D.P."/>
        </authorList>
    </citation>
    <scope>NUCLEOTIDE SEQUENCE [LARGE SCALE GENOMIC DNA]</scope>
    <source>
        <strain evidence="7 8">Map64</strain>
    </source>
</reference>
<dbReference type="OrthoDB" id="5363079at2759"/>
<evidence type="ECO:0000256" key="5">
    <source>
        <dbReference type="SAM" id="MobiDB-lite"/>
    </source>
</evidence>
<protein>
    <recommendedName>
        <fullName evidence="6">Telomeric single stranded DNA binding POT1/Cdc13 domain-containing protein</fullName>
    </recommendedName>
</protein>
<dbReference type="GO" id="GO:0010521">
    <property type="term" value="F:telomerase inhibitor activity"/>
    <property type="evidence" value="ECO:0007669"/>
    <property type="project" value="TreeGrafter"/>
</dbReference>
<evidence type="ECO:0000313" key="7">
    <source>
        <dbReference type="EMBL" id="PHH64978.1"/>
    </source>
</evidence>
<keyword evidence="3" id="KW-0779">Telomere</keyword>